<dbReference type="GO" id="GO:0016787">
    <property type="term" value="F:hydrolase activity"/>
    <property type="evidence" value="ECO:0007669"/>
    <property type="project" value="UniProtKB-KW"/>
</dbReference>
<reference evidence="2 3" key="1">
    <citation type="submission" date="2016-07" db="EMBL/GenBank/DDBJ databases">
        <title>Pervasive Adenine N6-methylation of Active Genes in Fungi.</title>
        <authorList>
            <consortium name="DOE Joint Genome Institute"/>
            <person name="Mondo S.J."/>
            <person name="Dannebaum R.O."/>
            <person name="Kuo R.C."/>
            <person name="Labutti K."/>
            <person name="Haridas S."/>
            <person name="Kuo A."/>
            <person name="Salamov A."/>
            <person name="Ahrendt S.R."/>
            <person name="Lipzen A."/>
            <person name="Sullivan W."/>
            <person name="Andreopoulos W.B."/>
            <person name="Clum A."/>
            <person name="Lindquist E."/>
            <person name="Daum C."/>
            <person name="Ramamoorthy G.K."/>
            <person name="Gryganskyi A."/>
            <person name="Culley D."/>
            <person name="Magnuson J.K."/>
            <person name="James T.Y."/>
            <person name="O'Malley M.A."/>
            <person name="Stajich J.E."/>
            <person name="Spatafora J.W."/>
            <person name="Visel A."/>
            <person name="Grigoriev I.V."/>
        </authorList>
    </citation>
    <scope>NUCLEOTIDE SEQUENCE [LARGE SCALE GENOMIC DNA]</scope>
    <source>
        <strain evidence="2 3">CBS 115471</strain>
    </source>
</reference>
<dbReference type="InterPro" id="IPR029058">
    <property type="entry name" value="AB_hydrolase_fold"/>
</dbReference>
<dbReference type="Pfam" id="PF12697">
    <property type="entry name" value="Abhydrolase_6"/>
    <property type="match status" value="1"/>
</dbReference>
<name>A0A1Y1ZJY1_9PLEO</name>
<dbReference type="SUPFAM" id="SSF53474">
    <property type="entry name" value="alpha/beta-Hydrolases"/>
    <property type="match status" value="1"/>
</dbReference>
<accession>A0A1Y1ZJY1</accession>
<sequence>MSKPVIVAMPGAWHTPAVFSQVKTKLEQDHGYTFLSCKMPSVGSNPPPKDLSQDIQALRDLVAQAIGSGNDVVVVSHSWSGIIAGCGLTGLGKKQREKKGEKGGVVRIAFMCSFVAPVGVSLMDALDQSVPDWWEFKGPVIHCKNVSDVFYNDLPDSDKKKYVSLLETHSFGTQNTKATANAWLEIPNSYLLCEEDNAIPAVAQEAMVEQAKSMGAEFEVERIKASHSPFLSMPDETVDFIRRAAGEKV</sequence>
<dbReference type="OrthoDB" id="1263307at2759"/>
<gene>
    <name evidence="2" type="ORF">BCR34DRAFT_602003</name>
</gene>
<dbReference type="InterPro" id="IPR052897">
    <property type="entry name" value="Sec-Metab_Biosynth_Hydrolase"/>
</dbReference>
<evidence type="ECO:0000313" key="3">
    <source>
        <dbReference type="Proteomes" id="UP000193144"/>
    </source>
</evidence>
<keyword evidence="2" id="KW-0378">Hydrolase</keyword>
<dbReference type="Gene3D" id="3.40.50.1820">
    <property type="entry name" value="alpha/beta hydrolase"/>
    <property type="match status" value="1"/>
</dbReference>
<dbReference type="InterPro" id="IPR000073">
    <property type="entry name" value="AB_hydrolase_1"/>
</dbReference>
<dbReference type="PANTHER" id="PTHR37017:SF11">
    <property type="entry name" value="ESTERASE_LIPASE_THIOESTERASE DOMAIN-CONTAINING PROTEIN"/>
    <property type="match status" value="1"/>
</dbReference>
<protein>
    <submittedName>
        <fullName evidence="2">Alpha/beta hydrolase fold-1</fullName>
    </submittedName>
</protein>
<dbReference type="PANTHER" id="PTHR37017">
    <property type="entry name" value="AB HYDROLASE-1 DOMAIN-CONTAINING PROTEIN-RELATED"/>
    <property type="match status" value="1"/>
</dbReference>
<evidence type="ECO:0000259" key="1">
    <source>
        <dbReference type="Pfam" id="PF12697"/>
    </source>
</evidence>
<proteinExistence type="predicted"/>
<dbReference type="AlphaFoldDB" id="A0A1Y1ZJY1"/>
<keyword evidence="3" id="KW-1185">Reference proteome</keyword>
<dbReference type="Proteomes" id="UP000193144">
    <property type="component" value="Unassembled WGS sequence"/>
</dbReference>
<comment type="caution">
    <text evidence="2">The sequence shown here is derived from an EMBL/GenBank/DDBJ whole genome shotgun (WGS) entry which is preliminary data.</text>
</comment>
<organism evidence="2 3">
    <name type="scientific">Clohesyomyces aquaticus</name>
    <dbReference type="NCBI Taxonomy" id="1231657"/>
    <lineage>
        <taxon>Eukaryota</taxon>
        <taxon>Fungi</taxon>
        <taxon>Dikarya</taxon>
        <taxon>Ascomycota</taxon>
        <taxon>Pezizomycotina</taxon>
        <taxon>Dothideomycetes</taxon>
        <taxon>Pleosporomycetidae</taxon>
        <taxon>Pleosporales</taxon>
        <taxon>Lindgomycetaceae</taxon>
        <taxon>Clohesyomyces</taxon>
    </lineage>
</organism>
<dbReference type="STRING" id="1231657.A0A1Y1ZJY1"/>
<evidence type="ECO:0000313" key="2">
    <source>
        <dbReference type="EMBL" id="ORY10553.1"/>
    </source>
</evidence>
<feature type="domain" description="AB hydrolase-1" evidence="1">
    <location>
        <begin position="6"/>
        <end position="239"/>
    </location>
</feature>
<dbReference type="EMBL" id="MCFA01000071">
    <property type="protein sequence ID" value="ORY10553.1"/>
    <property type="molecule type" value="Genomic_DNA"/>
</dbReference>